<protein>
    <submittedName>
        <fullName evidence="7">Integrase</fullName>
    </submittedName>
</protein>
<dbReference type="PATRIC" id="fig|1434110.4.peg.3250"/>
<dbReference type="KEGG" id="mhor:MSHOH_2527"/>
<gene>
    <name evidence="7" type="ORF">MSHOH_2527</name>
</gene>
<dbReference type="InterPro" id="IPR044068">
    <property type="entry name" value="CB"/>
</dbReference>
<dbReference type="InterPro" id="IPR002104">
    <property type="entry name" value="Integrase_catalytic"/>
</dbReference>
<dbReference type="Gene3D" id="1.10.443.10">
    <property type="entry name" value="Intergrase catalytic core"/>
    <property type="match status" value="1"/>
</dbReference>
<evidence type="ECO:0000259" key="6">
    <source>
        <dbReference type="PROSITE" id="PS51900"/>
    </source>
</evidence>
<organism evidence="7 8">
    <name type="scientific">Methanosarcina horonobensis HB-1 = JCM 15518</name>
    <dbReference type="NCBI Taxonomy" id="1434110"/>
    <lineage>
        <taxon>Archaea</taxon>
        <taxon>Methanobacteriati</taxon>
        <taxon>Methanobacteriota</taxon>
        <taxon>Stenosarchaea group</taxon>
        <taxon>Methanomicrobia</taxon>
        <taxon>Methanosarcinales</taxon>
        <taxon>Methanosarcinaceae</taxon>
        <taxon>Methanosarcina</taxon>
    </lineage>
</organism>
<evidence type="ECO:0000313" key="7">
    <source>
        <dbReference type="EMBL" id="AKB79010.1"/>
    </source>
</evidence>
<evidence type="ECO:0000256" key="1">
    <source>
        <dbReference type="ARBA" id="ARBA00023125"/>
    </source>
</evidence>
<dbReference type="EMBL" id="CP009516">
    <property type="protein sequence ID" value="AKB79010.1"/>
    <property type="molecule type" value="Genomic_DNA"/>
</dbReference>
<dbReference type="GO" id="GO:0015074">
    <property type="term" value="P:DNA integration"/>
    <property type="evidence" value="ECO:0007669"/>
    <property type="project" value="InterPro"/>
</dbReference>
<keyword evidence="4" id="KW-0175">Coiled coil</keyword>
<dbReference type="Proteomes" id="UP000033101">
    <property type="component" value="Chromosome"/>
</dbReference>
<keyword evidence="8" id="KW-1185">Reference proteome</keyword>
<dbReference type="InterPro" id="IPR013762">
    <property type="entry name" value="Integrase-like_cat_sf"/>
</dbReference>
<keyword evidence="2" id="KW-0233">DNA recombination</keyword>
<dbReference type="InterPro" id="IPR050090">
    <property type="entry name" value="Tyrosine_recombinase_XerCD"/>
</dbReference>
<feature type="domain" description="Core-binding (CB)" evidence="6">
    <location>
        <begin position="33"/>
        <end position="113"/>
    </location>
</feature>
<dbReference type="GO" id="GO:0003677">
    <property type="term" value="F:DNA binding"/>
    <property type="evidence" value="ECO:0007669"/>
    <property type="project" value="UniProtKB-UniRule"/>
</dbReference>
<dbReference type="SUPFAM" id="SSF56349">
    <property type="entry name" value="DNA breaking-rejoining enzymes"/>
    <property type="match status" value="1"/>
</dbReference>
<dbReference type="Pfam" id="PF00589">
    <property type="entry name" value="Phage_integrase"/>
    <property type="match status" value="1"/>
</dbReference>
<name>A0A0E3WTN6_9EURY</name>
<dbReference type="PROSITE" id="PS51900">
    <property type="entry name" value="CB"/>
    <property type="match status" value="1"/>
</dbReference>
<evidence type="ECO:0000259" key="5">
    <source>
        <dbReference type="PROSITE" id="PS51898"/>
    </source>
</evidence>
<feature type="domain" description="Tyr recombinase" evidence="5">
    <location>
        <begin position="132"/>
        <end position="310"/>
    </location>
</feature>
<evidence type="ECO:0000256" key="4">
    <source>
        <dbReference type="SAM" id="Coils"/>
    </source>
</evidence>
<reference evidence="7 8" key="1">
    <citation type="submission" date="2014-07" db="EMBL/GenBank/DDBJ databases">
        <title>Methanogenic archaea and the global carbon cycle.</title>
        <authorList>
            <person name="Henriksen J.R."/>
            <person name="Luke J."/>
            <person name="Reinhart S."/>
            <person name="Benedict M.N."/>
            <person name="Youngblut N.D."/>
            <person name="Metcalf M.E."/>
            <person name="Whitaker R.J."/>
            <person name="Metcalf W.W."/>
        </authorList>
    </citation>
    <scope>NUCLEOTIDE SEQUENCE [LARGE SCALE GENOMIC DNA]</scope>
    <source>
        <strain evidence="7 8">HB-1</strain>
    </source>
</reference>
<dbReference type="InterPro" id="IPR011010">
    <property type="entry name" value="DNA_brk_join_enz"/>
</dbReference>
<evidence type="ECO:0000256" key="3">
    <source>
        <dbReference type="PROSITE-ProRule" id="PRU01248"/>
    </source>
</evidence>
<accession>A0A0E3WTN6</accession>
<dbReference type="CDD" id="cd00397">
    <property type="entry name" value="DNA_BRE_C"/>
    <property type="match status" value="1"/>
</dbReference>
<evidence type="ECO:0000256" key="2">
    <source>
        <dbReference type="ARBA" id="ARBA00023172"/>
    </source>
</evidence>
<sequence>MNHMARNYLERRKEYLKEFFFDPETGEPTGKPESIYEKIYEYLNHRENIGKSEYTRTNDVMALTEFCKNINKPIDKLTKVDIYQLFDSLKKGKSKSTIQFHKIGIRLFLDFAGRTDLAELCKFERSKTDEKLPEDILTSDDVEKLINAASSLRDRALIAFMYESGARRGEFFEIQIKHVVFDKNGAVVTLPKGKTGARRIRLVWSSGYLRNWIDNHPLRENRDAYVWCSSRDYTKTLEYVTFQNSLKRFALKAGVQKRVNMHSFRHAAATRLANDLTEQQLKKYLGWSAGSDMAARYVHLSGKDIDQAILKVNGIEIEEEDKTELKTIRCPRCNEIQNDQEFCFKCGMPLHEKPYLDTDTELEKFKKRIEYEVKMNTEILPNQMEIKDLQYRIQEIEEIIQLGEPDRRIEHQDERIPLRKFEIQKYRERIQHLEGEIRRIEFEIEQTKDYYLQQINELKNS</sequence>
<dbReference type="PANTHER" id="PTHR30349:SF87">
    <property type="entry name" value="TRANSPOSASE A"/>
    <property type="match status" value="1"/>
</dbReference>
<feature type="coiled-coil region" evidence="4">
    <location>
        <begin position="423"/>
        <end position="450"/>
    </location>
</feature>
<dbReference type="AlphaFoldDB" id="A0A0E3WTN6"/>
<dbReference type="STRING" id="1434110.MSHOH_2527"/>
<dbReference type="PROSITE" id="PS51898">
    <property type="entry name" value="TYR_RECOMBINASE"/>
    <property type="match status" value="1"/>
</dbReference>
<evidence type="ECO:0000313" key="8">
    <source>
        <dbReference type="Proteomes" id="UP000033101"/>
    </source>
</evidence>
<keyword evidence="1 3" id="KW-0238">DNA-binding</keyword>
<dbReference type="HOGENOM" id="CLU_027562_2_2_2"/>
<dbReference type="PANTHER" id="PTHR30349">
    <property type="entry name" value="PHAGE INTEGRASE-RELATED"/>
    <property type="match status" value="1"/>
</dbReference>
<dbReference type="GO" id="GO:0006310">
    <property type="term" value="P:DNA recombination"/>
    <property type="evidence" value="ECO:0007669"/>
    <property type="project" value="UniProtKB-KW"/>
</dbReference>
<proteinExistence type="predicted"/>